<sequence length="606" mass="69836">MTEVLTKNQTQTHLPTYDASAAQIGIKLDGINYALWSQVVEMYISGKDKLGYNNGDFLQPEPTDPTFRRWRAENAIVKGWLINSMDLTLINNFIRFPTAKLVWDYVATAYFDGTDTSQVYDLKRRVTKMRKVGGSIEKYYNDLQGLVYIFLDGLGDRLDKIRSDVLQIRLFPTIEQAYAHVRREEIRQAVMLIVIQKWLYRWWTTKYQHQSQDPIKRGGYTHYGNMKHTRETYFKLHGYPDWWNEYKARKNRDAASNERLGRAALIIDSGATDHMTFNSDDFIEVTQPRRIDIVNANGVTYPITRAGTVDDILTKEIIGHGLLCDPWPSSRKFMCSNTPKKWGCRKKNRLIPETTRALLLGAHVPSRYWDDAIATAVYLLNRMPSKVLQFKTLLQVLSEHVSLPTILLLPPRIFGCVAFIHLHKKQQTKLDPCVIRCIFVGGDIRDEKLNWWTWQGFEDNPVQMSDGNEAVASEEMRDNLDIIQEAPSESPKPKNEEPHSSVPEAHFPKNTPEGLPEPLKEFVHRLSSYHVPSTVQEALSNPKWSQAIKAEMEALEKSKTWALVPLPKEKKTMGCRWAFSIKHKADGSIEWYKARLVAKDIHKNMA</sequence>
<proteinExistence type="predicted"/>
<dbReference type="Pfam" id="PF14244">
    <property type="entry name" value="Retrotran_gag_3"/>
    <property type="match status" value="1"/>
</dbReference>
<comment type="caution">
    <text evidence="3">The sequence shown here is derived from an EMBL/GenBank/DDBJ whole genome shotgun (WGS) entry which is preliminary data.</text>
</comment>
<dbReference type="PANTHER" id="PTHR37610:SF38">
    <property type="entry name" value="RETROTRANSPOSON COPIA-LIKE N-TERMINAL DOMAIN-CONTAINING PROTEIN"/>
    <property type="match status" value="1"/>
</dbReference>
<dbReference type="PANTHER" id="PTHR37610">
    <property type="entry name" value="CCHC-TYPE DOMAIN-CONTAINING PROTEIN"/>
    <property type="match status" value="1"/>
</dbReference>
<feature type="region of interest" description="Disordered" evidence="1">
    <location>
        <begin position="485"/>
        <end position="514"/>
    </location>
</feature>
<protein>
    <submittedName>
        <fullName evidence="3">Retrovirus-related Pol polyprotein from transposon TNT 1-94</fullName>
    </submittedName>
</protein>
<accession>A0A438H4G1</accession>
<dbReference type="EMBL" id="QGNW01000285">
    <property type="protein sequence ID" value="RVW79171.1"/>
    <property type="molecule type" value="Genomic_DNA"/>
</dbReference>
<gene>
    <name evidence="3" type="primary">POLX_821</name>
    <name evidence="3" type="ORF">CK203_051321</name>
</gene>
<evidence type="ECO:0000313" key="4">
    <source>
        <dbReference type="Proteomes" id="UP000288805"/>
    </source>
</evidence>
<evidence type="ECO:0000256" key="1">
    <source>
        <dbReference type="SAM" id="MobiDB-lite"/>
    </source>
</evidence>
<feature type="domain" description="Retrotransposon Copia-like N-terminal" evidence="2">
    <location>
        <begin position="20"/>
        <end position="60"/>
    </location>
</feature>
<organism evidence="3 4">
    <name type="scientific">Vitis vinifera</name>
    <name type="common">Grape</name>
    <dbReference type="NCBI Taxonomy" id="29760"/>
    <lineage>
        <taxon>Eukaryota</taxon>
        <taxon>Viridiplantae</taxon>
        <taxon>Streptophyta</taxon>
        <taxon>Embryophyta</taxon>
        <taxon>Tracheophyta</taxon>
        <taxon>Spermatophyta</taxon>
        <taxon>Magnoliopsida</taxon>
        <taxon>eudicotyledons</taxon>
        <taxon>Gunneridae</taxon>
        <taxon>Pentapetalae</taxon>
        <taxon>rosids</taxon>
        <taxon>Vitales</taxon>
        <taxon>Vitaceae</taxon>
        <taxon>Viteae</taxon>
        <taxon>Vitis</taxon>
    </lineage>
</organism>
<dbReference type="InterPro" id="IPR029472">
    <property type="entry name" value="Copia-like_N"/>
</dbReference>
<evidence type="ECO:0000259" key="2">
    <source>
        <dbReference type="Pfam" id="PF14244"/>
    </source>
</evidence>
<evidence type="ECO:0000313" key="3">
    <source>
        <dbReference type="EMBL" id="RVW79171.1"/>
    </source>
</evidence>
<dbReference type="AlphaFoldDB" id="A0A438H4G1"/>
<name>A0A438H4G1_VITVI</name>
<reference evidence="3 4" key="1">
    <citation type="journal article" date="2018" name="PLoS Genet.">
        <title>Population sequencing reveals clonal diversity and ancestral inbreeding in the grapevine cultivar Chardonnay.</title>
        <authorList>
            <person name="Roach M.J."/>
            <person name="Johnson D.L."/>
            <person name="Bohlmann J."/>
            <person name="van Vuuren H.J."/>
            <person name="Jones S.J."/>
            <person name="Pretorius I.S."/>
            <person name="Schmidt S.A."/>
            <person name="Borneman A.R."/>
        </authorList>
    </citation>
    <scope>NUCLEOTIDE SEQUENCE [LARGE SCALE GENOMIC DNA]</scope>
    <source>
        <strain evidence="4">cv. Chardonnay</strain>
        <tissue evidence="3">Leaf</tissue>
    </source>
</reference>
<dbReference type="Proteomes" id="UP000288805">
    <property type="component" value="Unassembled WGS sequence"/>
</dbReference>